<dbReference type="InterPro" id="IPR044844">
    <property type="entry name" value="Trans_IPPS_euk-type"/>
</dbReference>
<protein>
    <submittedName>
        <fullName evidence="1">Phytoene/squalene synthase family protein</fullName>
    </submittedName>
</protein>
<gene>
    <name evidence="1" type="ORF">CWS20_12860</name>
</gene>
<comment type="caution">
    <text evidence="1">The sequence shown here is derived from an EMBL/GenBank/DDBJ whole genome shotgun (WGS) entry which is preliminary data.</text>
</comment>
<evidence type="ECO:0000313" key="1">
    <source>
        <dbReference type="EMBL" id="PKG28630.1"/>
    </source>
</evidence>
<dbReference type="SUPFAM" id="SSF48576">
    <property type="entry name" value="Terpenoid synthases"/>
    <property type="match status" value="1"/>
</dbReference>
<dbReference type="GO" id="GO:0051996">
    <property type="term" value="F:squalene synthase [NAD(P)H] activity"/>
    <property type="evidence" value="ECO:0007669"/>
    <property type="project" value="InterPro"/>
</dbReference>
<sequence>MRYWVNTRNNVDEVPNDAIDILKETSRTFFIPISLLTPGLRETVASAYLCMRAIDEIEDHPQLQPQIKSELLTTTSKILIAKPYDNEALNNLYSPYHDSLPEVTLRLHDWINYCPEEIRDEVLKSTAIMAEGMANWVNKDWTISTEEELDQYTYTVAGLVGVMLTDIWKWYDGTKADKELGIGFGRGLQAVNILRNYKEDDERGVSFFPNGWNLDDMFAYARKNLDLADQYVKEIKTETILNFCQIPLALAHGTMKALSDGREKMTRNEVNDMVNKVVTKTS</sequence>
<proteinExistence type="predicted"/>
<organism evidence="1 2">
    <name type="scientific">Cytobacillus horneckiae</name>
    <dbReference type="NCBI Taxonomy" id="549687"/>
    <lineage>
        <taxon>Bacteria</taxon>
        <taxon>Bacillati</taxon>
        <taxon>Bacillota</taxon>
        <taxon>Bacilli</taxon>
        <taxon>Bacillales</taxon>
        <taxon>Bacillaceae</taxon>
        <taxon>Cytobacillus</taxon>
    </lineage>
</organism>
<dbReference type="PANTHER" id="PTHR11626">
    <property type="entry name" value="FARNESYL-DIPHOSPHATE FARNESYLTRANSFERASE"/>
    <property type="match status" value="1"/>
</dbReference>
<name>A0A2N0ZGJ3_9BACI</name>
<dbReference type="InterPro" id="IPR008949">
    <property type="entry name" value="Isoprenoid_synthase_dom_sf"/>
</dbReference>
<dbReference type="Proteomes" id="UP000233343">
    <property type="component" value="Unassembled WGS sequence"/>
</dbReference>
<dbReference type="GO" id="GO:0045338">
    <property type="term" value="P:farnesyl diphosphate metabolic process"/>
    <property type="evidence" value="ECO:0007669"/>
    <property type="project" value="InterPro"/>
</dbReference>
<dbReference type="AlphaFoldDB" id="A0A2N0ZGJ3"/>
<dbReference type="Pfam" id="PF00494">
    <property type="entry name" value="SQS_PSY"/>
    <property type="match status" value="1"/>
</dbReference>
<evidence type="ECO:0000313" key="2">
    <source>
        <dbReference type="Proteomes" id="UP000233343"/>
    </source>
</evidence>
<dbReference type="PANTHER" id="PTHR11626:SF2">
    <property type="entry name" value="SQUALENE SYNTHASE"/>
    <property type="match status" value="1"/>
</dbReference>
<dbReference type="EMBL" id="PISD01000027">
    <property type="protein sequence ID" value="PKG28630.1"/>
    <property type="molecule type" value="Genomic_DNA"/>
</dbReference>
<dbReference type="Gene3D" id="1.10.600.10">
    <property type="entry name" value="Farnesyl Diphosphate Synthase"/>
    <property type="match status" value="1"/>
</dbReference>
<dbReference type="InterPro" id="IPR002060">
    <property type="entry name" value="Squ/phyt_synthse"/>
</dbReference>
<reference evidence="1 2" key="1">
    <citation type="journal article" date="2010" name="Int. J. Syst. Evol. Microbiol.">
        <title>Bacillus horneckiae sp. nov., isolated from a spacecraft-assembly clean room.</title>
        <authorList>
            <person name="Vaishampayan P."/>
            <person name="Probst A."/>
            <person name="Krishnamurthi S."/>
            <person name="Ghosh S."/>
            <person name="Osman S."/>
            <person name="McDowall A."/>
            <person name="Ruckmani A."/>
            <person name="Mayilraj S."/>
            <person name="Venkateswaran K."/>
        </authorList>
    </citation>
    <scope>NUCLEOTIDE SEQUENCE [LARGE SCALE GENOMIC DNA]</scope>
    <source>
        <strain evidence="2">1PO1SC</strain>
    </source>
</reference>
<accession>A0A2N0ZGJ3</accession>
<keyword evidence="2" id="KW-1185">Reference proteome</keyword>